<dbReference type="Gene3D" id="2.40.50.100">
    <property type="match status" value="1"/>
</dbReference>
<dbReference type="Proteomes" id="UP000273405">
    <property type="component" value="Unassembled WGS sequence"/>
</dbReference>
<evidence type="ECO:0000313" key="2">
    <source>
        <dbReference type="Proteomes" id="UP000273405"/>
    </source>
</evidence>
<name>A0A3A8NDI5_9BACT</name>
<evidence type="ECO:0000313" key="1">
    <source>
        <dbReference type="EMBL" id="RKH40251.1"/>
    </source>
</evidence>
<accession>A0A3A8NDI5</accession>
<dbReference type="SUPFAM" id="SSF51230">
    <property type="entry name" value="Single hybrid motif"/>
    <property type="match status" value="1"/>
</dbReference>
<keyword evidence="2" id="KW-1185">Reference proteome</keyword>
<gene>
    <name evidence="1" type="ORF">D7X12_21360</name>
</gene>
<proteinExistence type="predicted"/>
<organism evidence="1 2">
    <name type="scientific">Corallococcus sicarius</name>
    <dbReference type="NCBI Taxonomy" id="2316726"/>
    <lineage>
        <taxon>Bacteria</taxon>
        <taxon>Pseudomonadati</taxon>
        <taxon>Myxococcota</taxon>
        <taxon>Myxococcia</taxon>
        <taxon>Myxococcales</taxon>
        <taxon>Cystobacterineae</taxon>
        <taxon>Myxococcaceae</taxon>
        <taxon>Corallococcus</taxon>
    </lineage>
</organism>
<sequence length="223" mass="23578">MGAVVTLVAFTATVRVDRIAKGLVQVDLGERVDVPVPVAGRVASVDVGREQQVTAGQVVARLETAAGAVVEVPAPRAATVQMELVAQGVETAAGESVMALLDPGVARASFTGIFPGRFRAELAPGMPMEVRLRDDPIPIETVIEKVEGPEASARYLWARKYVNLPLSEGEGVVLVRASVPLPAPERNGQARIHSMTVGSDAQVRLGTERLLVAWLPGLRRALP</sequence>
<evidence type="ECO:0008006" key="3">
    <source>
        <dbReference type="Google" id="ProtNLM"/>
    </source>
</evidence>
<dbReference type="RefSeq" id="WP_120627124.1">
    <property type="nucleotide sequence ID" value="NZ_RAWG01000137.1"/>
</dbReference>
<dbReference type="AlphaFoldDB" id="A0A3A8NDI5"/>
<comment type="caution">
    <text evidence="1">The sequence shown here is derived from an EMBL/GenBank/DDBJ whole genome shotgun (WGS) entry which is preliminary data.</text>
</comment>
<dbReference type="OrthoDB" id="5525226at2"/>
<dbReference type="EMBL" id="RAWG01000137">
    <property type="protein sequence ID" value="RKH40251.1"/>
    <property type="molecule type" value="Genomic_DNA"/>
</dbReference>
<reference evidence="2" key="1">
    <citation type="submission" date="2018-09" db="EMBL/GenBank/DDBJ databases">
        <authorList>
            <person name="Livingstone P.G."/>
            <person name="Whitworth D.E."/>
        </authorList>
    </citation>
    <scope>NUCLEOTIDE SEQUENCE [LARGE SCALE GENOMIC DNA]</scope>
    <source>
        <strain evidence="2">CA040B</strain>
    </source>
</reference>
<protein>
    <recommendedName>
        <fullName evidence="3">HlyD family efflux transporter periplasmic adaptor subunit</fullName>
    </recommendedName>
</protein>
<dbReference type="InterPro" id="IPR011053">
    <property type="entry name" value="Single_hybrid_motif"/>
</dbReference>